<reference evidence="2 3" key="1">
    <citation type="submission" date="2020-06" db="EMBL/GenBank/DDBJ databases">
        <authorList>
            <person name="Li R."/>
            <person name="Bekaert M."/>
        </authorList>
    </citation>
    <scope>NUCLEOTIDE SEQUENCE [LARGE SCALE GENOMIC DNA]</scope>
    <source>
        <strain evidence="3">wild</strain>
    </source>
</reference>
<evidence type="ECO:0000313" key="3">
    <source>
        <dbReference type="Proteomes" id="UP000507470"/>
    </source>
</evidence>
<dbReference type="OrthoDB" id="10529722at2759"/>
<sequence length="265" mass="31805">MLQYAIHLRNIQEPAIPRVIKRWKTAKQLCFNTKSQKYKDQCISLTETLSTAMTEVYSIVTQLQTARIDLQQEREACEQYKKSSKKRIDTMKTQLQTARIDFQKERKAYKEYKKSLKETFDTMETHLQINRIDMQKEREAYEEYKMSSKKRFDTMEIENNKYKEMLRKHREIANKHKDSDRILKTSLEELEKITNENNSLKLKNSNLKQENRRFEKGWNLSFQSVVYEWKENVILILTHVVTHFVWCVPQKLCVATENAQCVENT</sequence>
<keyword evidence="1" id="KW-0175">Coiled coil</keyword>
<gene>
    <name evidence="2" type="ORF">MCOR_7875</name>
</gene>
<dbReference type="EMBL" id="CACVKT020001464">
    <property type="protein sequence ID" value="CAC5368280.1"/>
    <property type="molecule type" value="Genomic_DNA"/>
</dbReference>
<organism evidence="2 3">
    <name type="scientific">Mytilus coruscus</name>
    <name type="common">Sea mussel</name>
    <dbReference type="NCBI Taxonomy" id="42192"/>
    <lineage>
        <taxon>Eukaryota</taxon>
        <taxon>Metazoa</taxon>
        <taxon>Spiralia</taxon>
        <taxon>Lophotrochozoa</taxon>
        <taxon>Mollusca</taxon>
        <taxon>Bivalvia</taxon>
        <taxon>Autobranchia</taxon>
        <taxon>Pteriomorphia</taxon>
        <taxon>Mytilida</taxon>
        <taxon>Mytiloidea</taxon>
        <taxon>Mytilidae</taxon>
        <taxon>Mytilinae</taxon>
        <taxon>Mytilus</taxon>
    </lineage>
</organism>
<evidence type="ECO:0000313" key="2">
    <source>
        <dbReference type="EMBL" id="CAC5368280.1"/>
    </source>
</evidence>
<keyword evidence="3" id="KW-1185">Reference proteome</keyword>
<protein>
    <submittedName>
        <fullName evidence="2">Uncharacterized protein</fullName>
    </submittedName>
</protein>
<dbReference type="AlphaFoldDB" id="A0A6J8AHE3"/>
<dbReference type="Proteomes" id="UP000507470">
    <property type="component" value="Unassembled WGS sequence"/>
</dbReference>
<name>A0A6J8AHE3_MYTCO</name>
<evidence type="ECO:0000256" key="1">
    <source>
        <dbReference type="SAM" id="Coils"/>
    </source>
</evidence>
<feature type="coiled-coil region" evidence="1">
    <location>
        <begin position="183"/>
        <end position="217"/>
    </location>
</feature>
<accession>A0A6J8AHE3</accession>
<proteinExistence type="predicted"/>